<dbReference type="EMBL" id="JBBFGL010000001">
    <property type="protein sequence ID" value="MEJ5194650.1"/>
    <property type="molecule type" value="Genomic_DNA"/>
</dbReference>
<feature type="chain" id="PRO_5044306514" description="Twin-arginine translocation signal domain-containing protein" evidence="1">
    <location>
        <begin position="29"/>
        <end position="195"/>
    </location>
</feature>
<dbReference type="AlphaFoldDB" id="A0AB35Y2V9"/>
<sequence length="195" mass="20654">MSELITRRTFLKAAGTAMAAAAAGGMLAGCGNRADALLSVSALPSVSSESYIAADTGYMIGLGSFEGCRSNSQREPGTNSTQHYYLYTAVSFQNVSNPFTLNASDFKFTFTNSSLTSKTSCSSLANYTLDSSTNKYKATTKRTISTGNSTIPLWVDLGSYFDVPTTHIGGITVTYKNSVTFSYASPSDTPIPKAK</sequence>
<accession>A0AB35Y2V9</accession>
<protein>
    <recommendedName>
        <fullName evidence="4">Twin-arginine translocation signal domain-containing protein</fullName>
    </recommendedName>
</protein>
<dbReference type="PROSITE" id="PS51318">
    <property type="entry name" value="TAT"/>
    <property type="match status" value="1"/>
</dbReference>
<comment type="caution">
    <text evidence="2">The sequence shown here is derived from an EMBL/GenBank/DDBJ whole genome shotgun (WGS) entry which is preliminary data.</text>
</comment>
<dbReference type="RefSeq" id="WP_339394460.1">
    <property type="nucleotide sequence ID" value="NZ_JBBFGL010000001.1"/>
</dbReference>
<evidence type="ECO:0000313" key="2">
    <source>
        <dbReference type="EMBL" id="MEJ5194650.1"/>
    </source>
</evidence>
<name>A0AB35Y2V9_9FIRM</name>
<evidence type="ECO:0000313" key="3">
    <source>
        <dbReference type="Proteomes" id="UP001373196"/>
    </source>
</evidence>
<dbReference type="InterPro" id="IPR006311">
    <property type="entry name" value="TAT_signal"/>
</dbReference>
<keyword evidence="1" id="KW-0732">Signal</keyword>
<dbReference type="PROSITE" id="PS51257">
    <property type="entry name" value="PROKAR_LIPOPROTEIN"/>
    <property type="match status" value="1"/>
</dbReference>
<organism evidence="2 3">
    <name type="scientific">Faecalibacterium wellingii</name>
    <dbReference type="NCBI Taxonomy" id="2929491"/>
    <lineage>
        <taxon>Bacteria</taxon>
        <taxon>Bacillati</taxon>
        <taxon>Bacillota</taxon>
        <taxon>Clostridia</taxon>
        <taxon>Eubacteriales</taxon>
        <taxon>Oscillospiraceae</taxon>
        <taxon>Faecalibacterium</taxon>
    </lineage>
</organism>
<feature type="signal peptide" evidence="1">
    <location>
        <begin position="1"/>
        <end position="28"/>
    </location>
</feature>
<dbReference type="Proteomes" id="UP001373196">
    <property type="component" value="Unassembled WGS sequence"/>
</dbReference>
<evidence type="ECO:0000256" key="1">
    <source>
        <dbReference type="SAM" id="SignalP"/>
    </source>
</evidence>
<gene>
    <name evidence="2" type="ORF">WF834_00415</name>
</gene>
<reference evidence="2" key="1">
    <citation type="submission" date="2024-03" db="EMBL/GenBank/DDBJ databases">
        <authorList>
            <person name="Plomp N."/>
            <person name="Harmsen H.J."/>
        </authorList>
    </citation>
    <scope>NUCLEOTIDE SEQUENCE</scope>
    <source>
        <strain evidence="2">HTF-128</strain>
    </source>
</reference>
<evidence type="ECO:0008006" key="4">
    <source>
        <dbReference type="Google" id="ProtNLM"/>
    </source>
</evidence>
<proteinExistence type="predicted"/>